<evidence type="ECO:0000256" key="12">
    <source>
        <dbReference type="ARBA" id="ARBA00022741"/>
    </source>
</evidence>
<evidence type="ECO:0000256" key="8">
    <source>
        <dbReference type="ARBA" id="ARBA00015273"/>
    </source>
</evidence>
<evidence type="ECO:0000256" key="14">
    <source>
        <dbReference type="ARBA" id="ARBA00023014"/>
    </source>
</evidence>
<evidence type="ECO:0000256" key="20">
    <source>
        <dbReference type="ARBA" id="ARBA00063038"/>
    </source>
</evidence>
<comment type="catalytic activity">
    <reaction evidence="1">
        <text>(8S)-3',8-cyclo-7,8-dihydroguanosine 5'-triphosphate = cyclic pyranopterin phosphate + diphosphate</text>
        <dbReference type="Rhea" id="RHEA:49580"/>
        <dbReference type="ChEBI" id="CHEBI:33019"/>
        <dbReference type="ChEBI" id="CHEBI:59648"/>
        <dbReference type="ChEBI" id="CHEBI:131766"/>
        <dbReference type="EC" id="4.6.1.17"/>
    </reaction>
</comment>
<sequence length="488" mass="56587">MVFWGCWRPGRKFVLSHFSRKTVSNNLRTNKWNRNEIFNCTNPKNSSSSSTSYASSTITVTNQVNHLKPSKKYFENVDVLPFSAFLTDKYGRHHSYLRISLTEKCNLRCQYCMPEDGVKLTPAEHLLTTKEIITLSSMFVKNGIKKIRLTGGEPLIRRDLPHIVREMDHLKAEGLETIAMTTNGVTLYRVVSELKKAGLDLINISLDTLVPQKYTFISRRNGLDKVMKSIQKCLEVGFRPLKINCVVMKNLNDDEICDFVQLTQNMDLDVRFIEFMPFDENRWNYDKMVSYKEMMKTITAKWPDIQKLEDGLSDTSKAFKVPGFQGQIGFITSMTDHFCGTCNRLRITANGNLKVCLFGNEELSLKDLLRSNLPEEEILEKIEIAVKGKRKQHAVSFFISLFFVSYSFLLIFYPLSSSLFIPFSFLFIFPLFCLFFLSFSFSFLSFFIHCFSFLLSPQYSQHEKPSNDLDWWMKKLEKTTAFIIQYGK</sequence>
<comment type="catalytic activity">
    <reaction evidence="18">
        <text>GTP + AH2 + S-adenosyl-L-methionine = (8S)-3',8-cyclo-7,8-dihydroguanosine 5'-triphosphate + 5'-deoxyadenosine + L-methionine + A + H(+)</text>
        <dbReference type="Rhea" id="RHEA:49576"/>
        <dbReference type="ChEBI" id="CHEBI:13193"/>
        <dbReference type="ChEBI" id="CHEBI:15378"/>
        <dbReference type="ChEBI" id="CHEBI:17319"/>
        <dbReference type="ChEBI" id="CHEBI:17499"/>
        <dbReference type="ChEBI" id="CHEBI:37565"/>
        <dbReference type="ChEBI" id="CHEBI:57844"/>
        <dbReference type="ChEBI" id="CHEBI:59789"/>
        <dbReference type="ChEBI" id="CHEBI:131766"/>
        <dbReference type="EC" id="4.1.99.22"/>
    </reaction>
</comment>
<dbReference type="InterPro" id="IPR006638">
    <property type="entry name" value="Elp3/MiaA/NifB-like_rSAM"/>
</dbReference>
<dbReference type="PANTHER" id="PTHR22960:SF0">
    <property type="entry name" value="MOLYBDENUM COFACTOR BIOSYNTHESIS PROTEIN 1"/>
    <property type="match status" value="1"/>
</dbReference>
<dbReference type="UniPathway" id="UPA00344"/>
<keyword evidence="21" id="KW-0812">Transmembrane</keyword>
<dbReference type="PROSITE" id="PS51918">
    <property type="entry name" value="RADICAL_SAM"/>
    <property type="match status" value="1"/>
</dbReference>
<evidence type="ECO:0000256" key="4">
    <source>
        <dbReference type="ARBA" id="ARBA00008484"/>
    </source>
</evidence>
<dbReference type="PANTHER" id="PTHR22960">
    <property type="entry name" value="MOLYBDOPTERIN COFACTOR SYNTHESIS PROTEIN A"/>
    <property type="match status" value="1"/>
</dbReference>
<comment type="pathway">
    <text evidence="3">Cofactor biosynthesis; molybdopterin biosynthesis.</text>
</comment>
<dbReference type="PROSITE" id="PS01305">
    <property type="entry name" value="MOAA_NIFB_PQQE"/>
    <property type="match status" value="1"/>
</dbReference>
<keyword evidence="12" id="KW-0547">Nucleotide-binding</keyword>
<evidence type="ECO:0000256" key="9">
    <source>
        <dbReference type="ARBA" id="ARBA00022485"/>
    </source>
</evidence>
<keyword evidence="16" id="KW-0501">Molybdenum cofactor biosynthesis</keyword>
<keyword evidence="24" id="KW-1185">Reference proteome</keyword>
<dbReference type="InterPro" id="IPR013785">
    <property type="entry name" value="Aldolase_TIM"/>
</dbReference>
<dbReference type="InterPro" id="IPR007197">
    <property type="entry name" value="rSAM"/>
</dbReference>
<dbReference type="CDD" id="cd01335">
    <property type="entry name" value="Radical_SAM"/>
    <property type="match status" value="1"/>
</dbReference>
<comment type="subunit">
    <text evidence="20">Isoform MOCS1A and isoform MOCS1B probably form a heterooligomer.</text>
</comment>
<evidence type="ECO:0000256" key="6">
    <source>
        <dbReference type="ARBA" id="ARBA00012167"/>
    </source>
</evidence>
<evidence type="ECO:0000313" key="23">
    <source>
        <dbReference type="EMBL" id="CAE1316846.1"/>
    </source>
</evidence>
<dbReference type="GO" id="GO:0006777">
    <property type="term" value="P:Mo-molybdopterin cofactor biosynthetic process"/>
    <property type="evidence" value="ECO:0007669"/>
    <property type="project" value="UniProtKB-KW"/>
</dbReference>
<reference evidence="23" key="1">
    <citation type="submission" date="2021-01" db="EMBL/GenBank/DDBJ databases">
        <authorList>
            <person name="Li R."/>
            <person name="Bekaert M."/>
        </authorList>
    </citation>
    <scope>NUCLEOTIDE SEQUENCE</scope>
    <source>
        <strain evidence="23">Farmed</strain>
    </source>
</reference>
<evidence type="ECO:0000256" key="5">
    <source>
        <dbReference type="ARBA" id="ARBA00009862"/>
    </source>
</evidence>
<feature type="transmembrane region" description="Helical" evidence="21">
    <location>
        <begin position="427"/>
        <end position="455"/>
    </location>
</feature>
<evidence type="ECO:0000313" key="24">
    <source>
        <dbReference type="Proteomes" id="UP000597762"/>
    </source>
</evidence>
<dbReference type="GO" id="GO:0061799">
    <property type="term" value="F:cyclic pyranopterin monophosphate synthase activity"/>
    <property type="evidence" value="ECO:0007669"/>
    <property type="project" value="UniProtKB-EC"/>
</dbReference>
<evidence type="ECO:0000256" key="7">
    <source>
        <dbReference type="ARBA" id="ARBA00012575"/>
    </source>
</evidence>
<keyword evidence="13" id="KW-0408">Iron</keyword>
<dbReference type="InterPro" id="IPR010505">
    <property type="entry name" value="MoaA_twitch"/>
</dbReference>
<comment type="similarity">
    <text evidence="5">In the N-terminal section; belongs to the radical SAM superfamily. MoaA family.</text>
</comment>
<dbReference type="Proteomes" id="UP000597762">
    <property type="component" value="Unassembled WGS sequence"/>
</dbReference>
<keyword evidence="21" id="KW-1133">Transmembrane helix</keyword>
<dbReference type="Pfam" id="PF06463">
    <property type="entry name" value="Mob_synth_C"/>
    <property type="match status" value="1"/>
</dbReference>
<evidence type="ECO:0000256" key="1">
    <source>
        <dbReference type="ARBA" id="ARBA00001637"/>
    </source>
</evidence>
<comment type="function">
    <text evidence="19">Isoform MOCS1A and isoform MOCS1B probably form a complex that catalyzes the conversion of 5'-GTP to cyclic pyranopterin monophosphate (cPMP). MOCS1A catalyzes the cyclization of GTP to (8S)-3',8-cyclo-7,8-dihydroguanosine 5'-triphosphate and MOCS1B catalyzes the subsequent conversion of (8S)-3',8-cyclo-7,8-dihydroguanosine 5'-triphosphate to cPMP.</text>
</comment>
<evidence type="ECO:0000256" key="10">
    <source>
        <dbReference type="ARBA" id="ARBA00022691"/>
    </source>
</evidence>
<accession>A0A812E6X5</accession>
<organism evidence="23 24">
    <name type="scientific">Acanthosepion pharaonis</name>
    <name type="common">Pharaoh cuttlefish</name>
    <name type="synonym">Sepia pharaonis</name>
    <dbReference type="NCBI Taxonomy" id="158019"/>
    <lineage>
        <taxon>Eukaryota</taxon>
        <taxon>Metazoa</taxon>
        <taxon>Spiralia</taxon>
        <taxon>Lophotrochozoa</taxon>
        <taxon>Mollusca</taxon>
        <taxon>Cephalopoda</taxon>
        <taxon>Coleoidea</taxon>
        <taxon>Decapodiformes</taxon>
        <taxon>Sepiida</taxon>
        <taxon>Sepiina</taxon>
        <taxon>Sepiidae</taxon>
        <taxon>Acanthosepion</taxon>
    </lineage>
</organism>
<dbReference type="EC" id="4.1.99.22" evidence="6"/>
<comment type="similarity">
    <text evidence="4">In the C-terminal section; belongs to the MoaC family.</text>
</comment>
<feature type="domain" description="Radical SAM core" evidence="22">
    <location>
        <begin position="89"/>
        <end position="304"/>
    </location>
</feature>
<dbReference type="Gene3D" id="3.20.20.70">
    <property type="entry name" value="Aldolase class I"/>
    <property type="match status" value="1"/>
</dbReference>
<dbReference type="EC" id="4.6.1.17" evidence="7"/>
<dbReference type="FunFam" id="3.20.20.70:FF:000117">
    <property type="entry name" value="molybdenum cofactor biosynthesis protein 1"/>
    <property type="match status" value="1"/>
</dbReference>
<dbReference type="SFLD" id="SFLDG01386">
    <property type="entry name" value="main_SPASM_domain-containing"/>
    <property type="match status" value="1"/>
</dbReference>
<dbReference type="SFLD" id="SFLDG01383">
    <property type="entry name" value="cyclic_pyranopterin_phosphate"/>
    <property type="match status" value="1"/>
</dbReference>
<dbReference type="SFLD" id="SFLDS00029">
    <property type="entry name" value="Radical_SAM"/>
    <property type="match status" value="1"/>
</dbReference>
<keyword evidence="17 23" id="KW-0456">Lyase</keyword>
<protein>
    <recommendedName>
        <fullName evidence="8">Molybdenum cofactor biosynthesis protein 1</fullName>
        <ecNumber evidence="6">4.1.99.22</ecNumber>
        <ecNumber evidence="7">4.6.1.17</ecNumber>
    </recommendedName>
</protein>
<dbReference type="GO" id="GO:0046872">
    <property type="term" value="F:metal ion binding"/>
    <property type="evidence" value="ECO:0007669"/>
    <property type="project" value="UniProtKB-KW"/>
</dbReference>
<dbReference type="SFLD" id="SFLDG01067">
    <property type="entry name" value="SPASM/twitch_domain_containing"/>
    <property type="match status" value="1"/>
</dbReference>
<evidence type="ECO:0000256" key="21">
    <source>
        <dbReference type="SAM" id="Phobius"/>
    </source>
</evidence>
<dbReference type="InterPro" id="IPR050105">
    <property type="entry name" value="MoCo_biosynth_MoaA/MoaC"/>
</dbReference>
<dbReference type="EMBL" id="CAHIKZ030004896">
    <property type="protein sequence ID" value="CAE1316846.1"/>
    <property type="molecule type" value="Genomic_DNA"/>
</dbReference>
<dbReference type="InterPro" id="IPR040064">
    <property type="entry name" value="MoaA-like"/>
</dbReference>
<dbReference type="CDD" id="cd21117">
    <property type="entry name" value="Twitch_MoaA"/>
    <property type="match status" value="1"/>
</dbReference>
<dbReference type="HAMAP" id="MF_01225_B">
    <property type="entry name" value="MoaA_B"/>
    <property type="match status" value="1"/>
</dbReference>
<evidence type="ECO:0000256" key="13">
    <source>
        <dbReference type="ARBA" id="ARBA00023004"/>
    </source>
</evidence>
<evidence type="ECO:0000256" key="18">
    <source>
        <dbReference type="ARBA" id="ARBA00048697"/>
    </source>
</evidence>
<feature type="transmembrane region" description="Helical" evidence="21">
    <location>
        <begin position="394"/>
        <end position="415"/>
    </location>
</feature>
<dbReference type="NCBIfam" id="TIGR02666">
    <property type="entry name" value="moaA"/>
    <property type="match status" value="1"/>
</dbReference>
<dbReference type="NCBIfam" id="NF001199">
    <property type="entry name" value="PRK00164.2-1"/>
    <property type="match status" value="1"/>
</dbReference>
<dbReference type="OrthoDB" id="429626at2759"/>
<dbReference type="GO" id="GO:0005525">
    <property type="term" value="F:GTP binding"/>
    <property type="evidence" value="ECO:0007669"/>
    <property type="project" value="UniProtKB-KW"/>
</dbReference>
<dbReference type="SMART" id="SM00729">
    <property type="entry name" value="Elp3"/>
    <property type="match status" value="1"/>
</dbReference>
<evidence type="ECO:0000256" key="19">
    <source>
        <dbReference type="ARBA" id="ARBA00054222"/>
    </source>
</evidence>
<comment type="cofactor">
    <cofactor evidence="2">
        <name>[4Fe-4S] cluster</name>
        <dbReference type="ChEBI" id="CHEBI:49883"/>
    </cofactor>
</comment>
<evidence type="ECO:0000256" key="16">
    <source>
        <dbReference type="ARBA" id="ARBA00023150"/>
    </source>
</evidence>
<evidence type="ECO:0000256" key="3">
    <source>
        <dbReference type="ARBA" id="ARBA00005046"/>
    </source>
</evidence>
<keyword evidence="21" id="KW-0472">Membrane</keyword>
<dbReference type="InterPro" id="IPR000385">
    <property type="entry name" value="MoaA_NifB_PqqE_Fe-S-bd_CS"/>
</dbReference>
<evidence type="ECO:0000256" key="15">
    <source>
        <dbReference type="ARBA" id="ARBA00023134"/>
    </source>
</evidence>
<evidence type="ECO:0000256" key="11">
    <source>
        <dbReference type="ARBA" id="ARBA00022723"/>
    </source>
</evidence>
<keyword evidence="9" id="KW-0004">4Fe-4S</keyword>
<dbReference type="SUPFAM" id="SSF102114">
    <property type="entry name" value="Radical SAM enzymes"/>
    <property type="match status" value="1"/>
</dbReference>
<dbReference type="InterPro" id="IPR058240">
    <property type="entry name" value="rSAM_sf"/>
</dbReference>
<dbReference type="AlphaFoldDB" id="A0A812E6X5"/>
<proteinExistence type="inferred from homology"/>
<keyword evidence="10" id="KW-0949">S-adenosyl-L-methionine</keyword>
<dbReference type="GO" id="GO:0061798">
    <property type="term" value="F:GTP 3',8'-cyclase activity"/>
    <property type="evidence" value="ECO:0007669"/>
    <property type="project" value="UniProtKB-EC"/>
</dbReference>
<evidence type="ECO:0000256" key="2">
    <source>
        <dbReference type="ARBA" id="ARBA00001966"/>
    </source>
</evidence>
<dbReference type="Pfam" id="PF04055">
    <property type="entry name" value="Radical_SAM"/>
    <property type="match status" value="1"/>
</dbReference>
<keyword evidence="15" id="KW-0342">GTP-binding</keyword>
<gene>
    <name evidence="23" type="ORF">SPHA_67599</name>
</gene>
<keyword evidence="14" id="KW-0411">Iron-sulfur</keyword>
<evidence type="ECO:0000256" key="17">
    <source>
        <dbReference type="ARBA" id="ARBA00023239"/>
    </source>
</evidence>
<comment type="caution">
    <text evidence="23">The sequence shown here is derived from an EMBL/GenBank/DDBJ whole genome shotgun (WGS) entry which is preliminary data.</text>
</comment>
<dbReference type="InterPro" id="IPR013483">
    <property type="entry name" value="MoaA"/>
</dbReference>
<dbReference type="GO" id="GO:0051539">
    <property type="term" value="F:4 iron, 4 sulfur cluster binding"/>
    <property type="evidence" value="ECO:0007669"/>
    <property type="project" value="UniProtKB-KW"/>
</dbReference>
<name>A0A812E6X5_ACAPH</name>
<evidence type="ECO:0000259" key="22">
    <source>
        <dbReference type="PROSITE" id="PS51918"/>
    </source>
</evidence>
<keyword evidence="11" id="KW-0479">Metal-binding</keyword>